<dbReference type="SMART" id="SM00342">
    <property type="entry name" value="HTH_ARAC"/>
    <property type="match status" value="1"/>
</dbReference>
<dbReference type="EMBL" id="BMDO01000003">
    <property type="protein sequence ID" value="GGI50372.1"/>
    <property type="molecule type" value="Genomic_DNA"/>
</dbReference>
<dbReference type="PANTHER" id="PTHR43280">
    <property type="entry name" value="ARAC-FAMILY TRANSCRIPTIONAL REGULATOR"/>
    <property type="match status" value="1"/>
</dbReference>
<evidence type="ECO:0000313" key="6">
    <source>
        <dbReference type="Proteomes" id="UP000662074"/>
    </source>
</evidence>
<comment type="caution">
    <text evidence="5">The sequence shown here is derived from an EMBL/GenBank/DDBJ whole genome shotgun (WGS) entry which is preliminary data.</text>
</comment>
<evidence type="ECO:0000256" key="1">
    <source>
        <dbReference type="ARBA" id="ARBA00023015"/>
    </source>
</evidence>
<reference evidence="5" key="1">
    <citation type="journal article" date="2014" name="Int. J. Syst. Evol. Microbiol.">
        <title>Complete genome sequence of Corynebacterium casei LMG S-19264T (=DSM 44701T), isolated from a smear-ripened cheese.</title>
        <authorList>
            <consortium name="US DOE Joint Genome Institute (JGI-PGF)"/>
            <person name="Walter F."/>
            <person name="Albersmeier A."/>
            <person name="Kalinowski J."/>
            <person name="Ruckert C."/>
        </authorList>
    </citation>
    <scope>NUCLEOTIDE SEQUENCE</scope>
    <source>
        <strain evidence="5">CCM 8711</strain>
    </source>
</reference>
<dbReference type="SUPFAM" id="SSF46689">
    <property type="entry name" value="Homeodomain-like"/>
    <property type="match status" value="1"/>
</dbReference>
<dbReference type="PROSITE" id="PS01124">
    <property type="entry name" value="HTH_ARAC_FAMILY_2"/>
    <property type="match status" value="1"/>
</dbReference>
<keyword evidence="2" id="KW-0238">DNA-binding</keyword>
<dbReference type="AlphaFoldDB" id="A0A917J9F2"/>
<dbReference type="Proteomes" id="UP000662074">
    <property type="component" value="Unassembled WGS sequence"/>
</dbReference>
<protein>
    <recommendedName>
        <fullName evidence="4">HTH araC/xylS-type domain-containing protein</fullName>
    </recommendedName>
</protein>
<dbReference type="InterPro" id="IPR018060">
    <property type="entry name" value="HTH_AraC"/>
</dbReference>
<dbReference type="Pfam" id="PF12833">
    <property type="entry name" value="HTH_18"/>
    <property type="match status" value="1"/>
</dbReference>
<sequence>MNTEIKLPKKIMLRQREITADYLMAVDRHLEDILANRVMDMYEIRDFADDMHIDARHLSNTIKLVTGQSPCYFYEEKIMDIARKQLRETKVAVSEIAIRLTYDPSNFVKFFKRFEGTTPKKYREKMQSEIVEVSKTETLTI</sequence>
<dbReference type="GO" id="GO:0003700">
    <property type="term" value="F:DNA-binding transcription factor activity"/>
    <property type="evidence" value="ECO:0007669"/>
    <property type="project" value="InterPro"/>
</dbReference>
<accession>A0A917J9F2</accession>
<keyword evidence="6" id="KW-1185">Reference proteome</keyword>
<dbReference type="Gene3D" id="1.10.10.60">
    <property type="entry name" value="Homeodomain-like"/>
    <property type="match status" value="1"/>
</dbReference>
<feature type="domain" description="HTH araC/xylS-type" evidence="4">
    <location>
        <begin position="28"/>
        <end position="125"/>
    </location>
</feature>
<dbReference type="InterPro" id="IPR009057">
    <property type="entry name" value="Homeodomain-like_sf"/>
</dbReference>
<evidence type="ECO:0000259" key="4">
    <source>
        <dbReference type="PROSITE" id="PS01124"/>
    </source>
</evidence>
<keyword evidence="1" id="KW-0805">Transcription regulation</keyword>
<keyword evidence="3" id="KW-0804">Transcription</keyword>
<organism evidence="5 6">
    <name type="scientific">Mucilaginibacter galii</name>
    <dbReference type="NCBI Taxonomy" id="2005073"/>
    <lineage>
        <taxon>Bacteria</taxon>
        <taxon>Pseudomonadati</taxon>
        <taxon>Bacteroidota</taxon>
        <taxon>Sphingobacteriia</taxon>
        <taxon>Sphingobacteriales</taxon>
        <taxon>Sphingobacteriaceae</taxon>
        <taxon>Mucilaginibacter</taxon>
    </lineage>
</organism>
<dbReference type="PANTHER" id="PTHR43280:SF32">
    <property type="entry name" value="TRANSCRIPTIONAL REGULATORY PROTEIN"/>
    <property type="match status" value="1"/>
</dbReference>
<evidence type="ECO:0000256" key="2">
    <source>
        <dbReference type="ARBA" id="ARBA00023125"/>
    </source>
</evidence>
<gene>
    <name evidence="5" type="ORF">GCM10011425_15840</name>
</gene>
<evidence type="ECO:0000313" key="5">
    <source>
        <dbReference type="EMBL" id="GGI50372.1"/>
    </source>
</evidence>
<proteinExistence type="predicted"/>
<evidence type="ECO:0000256" key="3">
    <source>
        <dbReference type="ARBA" id="ARBA00023163"/>
    </source>
</evidence>
<name>A0A917J9F2_9SPHI</name>
<reference evidence="5" key="2">
    <citation type="submission" date="2020-09" db="EMBL/GenBank/DDBJ databases">
        <authorList>
            <person name="Sun Q."/>
            <person name="Sedlacek I."/>
        </authorList>
    </citation>
    <scope>NUCLEOTIDE SEQUENCE</scope>
    <source>
        <strain evidence="5">CCM 8711</strain>
    </source>
</reference>
<dbReference type="GO" id="GO:0043565">
    <property type="term" value="F:sequence-specific DNA binding"/>
    <property type="evidence" value="ECO:0007669"/>
    <property type="project" value="InterPro"/>
</dbReference>
<dbReference type="RefSeq" id="WP_188415489.1">
    <property type="nucleotide sequence ID" value="NZ_BMDO01000003.1"/>
</dbReference>